<dbReference type="PIRSF" id="PIRSF006324">
    <property type="entry name" value="LeuE"/>
    <property type="match status" value="1"/>
</dbReference>
<keyword evidence="5 7" id="KW-1133">Transmembrane helix</keyword>
<organism evidence="8 9">
    <name type="scientific">Pararhodobacter aggregans</name>
    <dbReference type="NCBI Taxonomy" id="404875"/>
    <lineage>
        <taxon>Bacteria</taxon>
        <taxon>Pseudomonadati</taxon>
        <taxon>Pseudomonadota</taxon>
        <taxon>Alphaproteobacteria</taxon>
        <taxon>Rhodobacterales</taxon>
        <taxon>Paracoccaceae</taxon>
        <taxon>Pararhodobacter</taxon>
    </lineage>
</organism>
<keyword evidence="6 7" id="KW-0472">Membrane</keyword>
<dbReference type="AlphaFoldDB" id="A0A2T7URP0"/>
<dbReference type="RefSeq" id="WP_107753770.1">
    <property type="nucleotide sequence ID" value="NZ_QBKF01000010.1"/>
</dbReference>
<evidence type="ECO:0000256" key="3">
    <source>
        <dbReference type="ARBA" id="ARBA00022475"/>
    </source>
</evidence>
<gene>
    <name evidence="8" type="ORF">DDE23_11285</name>
</gene>
<reference evidence="8 9" key="1">
    <citation type="journal article" date="2011" name="Syst. Appl. Microbiol.">
        <title>Defluviimonas denitrificans gen. nov., sp. nov., and Pararhodobacter aggregans gen. nov., sp. nov., non-phototrophic Rhodobacteraceae from the biofilter of a marine aquaculture.</title>
        <authorList>
            <person name="Foesel B.U."/>
            <person name="Drake H.L."/>
            <person name="Schramm A."/>
        </authorList>
    </citation>
    <scope>NUCLEOTIDE SEQUENCE [LARGE SCALE GENOMIC DNA]</scope>
    <source>
        <strain evidence="8 9">D1-19</strain>
    </source>
</reference>
<name>A0A2T7URP0_9RHOB</name>
<dbReference type="PANTHER" id="PTHR30086:SF14">
    <property type="entry name" value="HOMOSERINE_HOMOSERINE LACTONE EFFLUX PROTEIN"/>
    <property type="match status" value="1"/>
</dbReference>
<comment type="subcellular location">
    <subcellularLocation>
        <location evidence="1">Cell membrane</location>
        <topology evidence="1">Multi-pass membrane protein</topology>
    </subcellularLocation>
</comment>
<evidence type="ECO:0000256" key="2">
    <source>
        <dbReference type="ARBA" id="ARBA00007928"/>
    </source>
</evidence>
<sequence length="203" mass="21446">MSPEFLLTAFIVCLAPGVGVIYTLSTTLGRGLAAGLWAVLGCTLATMLHLGFAMAGLAAVLQTSAVLFTTIKYAGVAYLLWMAWGTLKGAGALQITPDTSRHGAATLVRRGILLNLFNPKLPMFFVAFLPQFIPAGSPDAAALLVELGLGFVGLTAGTFLLYALAAGWLRQRILESERAMTWLRRAFAASFAALGARLALERA</sequence>
<keyword evidence="3" id="KW-1003">Cell membrane</keyword>
<evidence type="ECO:0000256" key="1">
    <source>
        <dbReference type="ARBA" id="ARBA00004651"/>
    </source>
</evidence>
<keyword evidence="4 7" id="KW-0812">Transmembrane</keyword>
<dbReference type="GO" id="GO:0005886">
    <property type="term" value="C:plasma membrane"/>
    <property type="evidence" value="ECO:0007669"/>
    <property type="project" value="UniProtKB-SubCell"/>
</dbReference>
<evidence type="ECO:0000313" key="8">
    <source>
        <dbReference type="EMBL" id="PVE47420.1"/>
    </source>
</evidence>
<dbReference type="EMBL" id="QDDR01000005">
    <property type="protein sequence ID" value="PVE47420.1"/>
    <property type="molecule type" value="Genomic_DNA"/>
</dbReference>
<dbReference type="PANTHER" id="PTHR30086">
    <property type="entry name" value="ARGININE EXPORTER PROTEIN ARGO"/>
    <property type="match status" value="1"/>
</dbReference>
<protein>
    <submittedName>
        <fullName evidence="8">LysE family translocator</fullName>
    </submittedName>
</protein>
<proteinExistence type="inferred from homology"/>
<evidence type="ECO:0000256" key="5">
    <source>
        <dbReference type="ARBA" id="ARBA00022989"/>
    </source>
</evidence>
<comment type="similarity">
    <text evidence="2">Belongs to the Rht family.</text>
</comment>
<accession>A0A2T7URP0</accession>
<feature type="transmembrane region" description="Helical" evidence="7">
    <location>
        <begin position="107"/>
        <end position="129"/>
    </location>
</feature>
<feature type="transmembrane region" description="Helical" evidence="7">
    <location>
        <begin position="65"/>
        <end position="87"/>
    </location>
</feature>
<dbReference type="Proteomes" id="UP000244810">
    <property type="component" value="Unassembled WGS sequence"/>
</dbReference>
<dbReference type="Pfam" id="PF01810">
    <property type="entry name" value="LysE"/>
    <property type="match status" value="1"/>
</dbReference>
<evidence type="ECO:0000313" key="9">
    <source>
        <dbReference type="Proteomes" id="UP000244810"/>
    </source>
</evidence>
<dbReference type="GO" id="GO:0042970">
    <property type="term" value="F:homoserine transmembrane transporter activity"/>
    <property type="evidence" value="ECO:0007669"/>
    <property type="project" value="TreeGrafter"/>
</dbReference>
<dbReference type="OrthoDB" id="9804822at2"/>
<evidence type="ECO:0000256" key="7">
    <source>
        <dbReference type="SAM" id="Phobius"/>
    </source>
</evidence>
<feature type="transmembrane region" description="Helical" evidence="7">
    <location>
        <begin position="149"/>
        <end position="170"/>
    </location>
</feature>
<feature type="transmembrane region" description="Helical" evidence="7">
    <location>
        <begin position="36"/>
        <end position="59"/>
    </location>
</feature>
<evidence type="ECO:0000256" key="6">
    <source>
        <dbReference type="ARBA" id="ARBA00023136"/>
    </source>
</evidence>
<feature type="transmembrane region" description="Helical" evidence="7">
    <location>
        <begin position="6"/>
        <end position="24"/>
    </location>
</feature>
<dbReference type="InterPro" id="IPR001123">
    <property type="entry name" value="LeuE-type"/>
</dbReference>
<keyword evidence="9" id="KW-1185">Reference proteome</keyword>
<evidence type="ECO:0000256" key="4">
    <source>
        <dbReference type="ARBA" id="ARBA00022692"/>
    </source>
</evidence>
<comment type="caution">
    <text evidence="8">The sequence shown here is derived from an EMBL/GenBank/DDBJ whole genome shotgun (WGS) entry which is preliminary data.</text>
</comment>